<dbReference type="EMBL" id="BAABDQ010000013">
    <property type="protein sequence ID" value="GAA3569807.1"/>
    <property type="molecule type" value="Genomic_DNA"/>
</dbReference>
<evidence type="ECO:0000313" key="2">
    <source>
        <dbReference type="Proteomes" id="UP001500630"/>
    </source>
</evidence>
<keyword evidence="2" id="KW-1185">Reference proteome</keyword>
<name>A0ABP6XMY0_9ACTN</name>
<accession>A0ABP6XMY0</accession>
<evidence type="ECO:0000313" key="1">
    <source>
        <dbReference type="EMBL" id="GAA3569807.1"/>
    </source>
</evidence>
<sequence length="57" mass="6442">MAIHEKGSGLTEVDSITHRWHVQAHLLPRKQLGANDLKCCGRDIHARSARSTRETPR</sequence>
<comment type="caution">
    <text evidence="1">The sequence shown here is derived from an EMBL/GenBank/DDBJ whole genome shotgun (WGS) entry which is preliminary data.</text>
</comment>
<reference evidence="2" key="1">
    <citation type="journal article" date="2019" name="Int. J. Syst. Evol. Microbiol.">
        <title>The Global Catalogue of Microorganisms (GCM) 10K type strain sequencing project: providing services to taxonomists for standard genome sequencing and annotation.</title>
        <authorList>
            <consortium name="The Broad Institute Genomics Platform"/>
            <consortium name="The Broad Institute Genome Sequencing Center for Infectious Disease"/>
            <person name="Wu L."/>
            <person name="Ma J."/>
        </authorList>
    </citation>
    <scope>NUCLEOTIDE SEQUENCE [LARGE SCALE GENOMIC DNA]</scope>
    <source>
        <strain evidence="2">JCM 17326</strain>
    </source>
</reference>
<proteinExistence type="predicted"/>
<organism evidence="1 2">
    <name type="scientific">Nonomuraea rosea</name>
    <dbReference type="NCBI Taxonomy" id="638574"/>
    <lineage>
        <taxon>Bacteria</taxon>
        <taxon>Bacillati</taxon>
        <taxon>Actinomycetota</taxon>
        <taxon>Actinomycetes</taxon>
        <taxon>Streptosporangiales</taxon>
        <taxon>Streptosporangiaceae</taxon>
        <taxon>Nonomuraea</taxon>
    </lineage>
</organism>
<protein>
    <submittedName>
        <fullName evidence="1">Uncharacterized protein</fullName>
    </submittedName>
</protein>
<gene>
    <name evidence="1" type="ORF">GCM10022419_058380</name>
</gene>
<dbReference type="Proteomes" id="UP001500630">
    <property type="component" value="Unassembled WGS sequence"/>
</dbReference>